<evidence type="ECO:0000256" key="10">
    <source>
        <dbReference type="RuleBase" id="RU363066"/>
    </source>
</evidence>
<comment type="similarity">
    <text evidence="2 10">Belongs to the gluconokinase GntK/GntV family.</text>
</comment>
<gene>
    <name evidence="11" type="ordered locus">cce_1985</name>
</gene>
<evidence type="ECO:0000313" key="11">
    <source>
        <dbReference type="EMBL" id="ACB51335.1"/>
    </source>
</evidence>
<dbReference type="InterPro" id="IPR031322">
    <property type="entry name" value="Shikimate/glucono_kinase"/>
</dbReference>
<dbReference type="NCBIfam" id="TIGR01313">
    <property type="entry name" value="therm_gnt_kin"/>
    <property type="match status" value="1"/>
</dbReference>
<evidence type="ECO:0000256" key="1">
    <source>
        <dbReference type="ARBA" id="ARBA00004761"/>
    </source>
</evidence>
<keyword evidence="7 10" id="KW-0067">ATP-binding</keyword>
<dbReference type="EC" id="2.7.1.12" evidence="3 10"/>
<comment type="catalytic activity">
    <reaction evidence="9 10">
        <text>D-gluconate + ATP = 6-phospho-D-gluconate + ADP + H(+)</text>
        <dbReference type="Rhea" id="RHEA:19433"/>
        <dbReference type="ChEBI" id="CHEBI:15378"/>
        <dbReference type="ChEBI" id="CHEBI:18391"/>
        <dbReference type="ChEBI" id="CHEBI:30616"/>
        <dbReference type="ChEBI" id="CHEBI:58759"/>
        <dbReference type="ChEBI" id="CHEBI:456216"/>
        <dbReference type="EC" id="2.7.1.12"/>
    </reaction>
</comment>
<proteinExistence type="inferred from homology"/>
<evidence type="ECO:0000256" key="2">
    <source>
        <dbReference type="ARBA" id="ARBA00008420"/>
    </source>
</evidence>
<sequence length="184" mass="21004">MNIDISNDLLSMIYLIIGVSGSGKTTIGTALNQQLGYAFYDADDFHPPENIAKMSQGIPLNDSDRLPWLLAIKSVINENQKEDKNAVITCSALKQAYRDLLEQNTTDIIWIYLKGSYETFLKRLQHRSEHFMKENMLMSQFQILEEPENAMTIDVNLSVEEIVQTIINQTCAKIDSNRKPKDLF</sequence>
<dbReference type="Proteomes" id="UP000001203">
    <property type="component" value="Chromosome circular"/>
</dbReference>
<dbReference type="SUPFAM" id="SSF52540">
    <property type="entry name" value="P-loop containing nucleoside triphosphate hydrolases"/>
    <property type="match status" value="1"/>
</dbReference>
<evidence type="ECO:0000256" key="6">
    <source>
        <dbReference type="ARBA" id="ARBA00022777"/>
    </source>
</evidence>
<comment type="pathway">
    <text evidence="1">Carbohydrate acid metabolism.</text>
</comment>
<keyword evidence="4 10" id="KW-0808">Transferase</keyword>
<dbReference type="Pfam" id="PF01202">
    <property type="entry name" value="SKI"/>
    <property type="match status" value="1"/>
</dbReference>
<dbReference type="PANTHER" id="PTHR43442:SF3">
    <property type="entry name" value="GLUCONOKINASE-RELATED"/>
    <property type="match status" value="1"/>
</dbReference>
<dbReference type="STRING" id="43989.cce_1985"/>
<reference evidence="11 12" key="1">
    <citation type="journal article" date="2008" name="Proc. Natl. Acad. Sci. U.S.A.">
        <title>The genome of Cyanothece 51142, a unicellular diazotrophic cyanobacterium important in the marine nitrogen cycle.</title>
        <authorList>
            <person name="Welsh E.A."/>
            <person name="Liberton M."/>
            <person name="Stoeckel J."/>
            <person name="Loh T."/>
            <person name="Elvitigala T."/>
            <person name="Wang C."/>
            <person name="Wollam A."/>
            <person name="Fulton R.S."/>
            <person name="Clifton S.W."/>
            <person name="Jacobs J.M."/>
            <person name="Aurora R."/>
            <person name="Ghosh B.K."/>
            <person name="Sherman L.A."/>
            <person name="Smith R.D."/>
            <person name="Wilson R.K."/>
            <person name="Pakrasi H.B."/>
        </authorList>
    </citation>
    <scope>NUCLEOTIDE SEQUENCE [LARGE SCALE GENOMIC DNA]</scope>
    <source>
        <strain evidence="12">ATCC 51142 / BH68</strain>
    </source>
</reference>
<keyword evidence="5 10" id="KW-0547">Nucleotide-binding</keyword>
<evidence type="ECO:0000256" key="5">
    <source>
        <dbReference type="ARBA" id="ARBA00022741"/>
    </source>
</evidence>
<protein>
    <recommendedName>
        <fullName evidence="3 10">Gluconokinase</fullName>
        <ecNumber evidence="3 10">2.7.1.12</ecNumber>
    </recommendedName>
</protein>
<dbReference type="GO" id="GO:0005737">
    <property type="term" value="C:cytoplasm"/>
    <property type="evidence" value="ECO:0007669"/>
    <property type="project" value="TreeGrafter"/>
</dbReference>
<evidence type="ECO:0000256" key="4">
    <source>
        <dbReference type="ARBA" id="ARBA00022679"/>
    </source>
</evidence>
<evidence type="ECO:0000256" key="9">
    <source>
        <dbReference type="ARBA" id="ARBA00048090"/>
    </source>
</evidence>
<keyword evidence="8" id="KW-0311">Gluconate utilization</keyword>
<dbReference type="InterPro" id="IPR006001">
    <property type="entry name" value="Therm_gnt_kin"/>
</dbReference>
<organism evidence="11 12">
    <name type="scientific">Crocosphaera subtropica (strain ATCC 51142 / BH68)</name>
    <name type="common">Cyanothece sp. (strain ATCC 51142)</name>
    <dbReference type="NCBI Taxonomy" id="43989"/>
    <lineage>
        <taxon>Bacteria</taxon>
        <taxon>Bacillati</taxon>
        <taxon>Cyanobacteriota</taxon>
        <taxon>Cyanophyceae</taxon>
        <taxon>Oscillatoriophycideae</taxon>
        <taxon>Chroococcales</taxon>
        <taxon>Aphanothecaceae</taxon>
        <taxon>Crocosphaera</taxon>
        <taxon>Crocosphaera subtropica</taxon>
    </lineage>
</organism>
<dbReference type="InterPro" id="IPR027417">
    <property type="entry name" value="P-loop_NTPase"/>
</dbReference>
<dbReference type="PANTHER" id="PTHR43442">
    <property type="entry name" value="GLUCONOKINASE-RELATED"/>
    <property type="match status" value="1"/>
</dbReference>
<dbReference type="CDD" id="cd02021">
    <property type="entry name" value="GntK"/>
    <property type="match status" value="1"/>
</dbReference>
<dbReference type="PRINTS" id="PR01100">
    <property type="entry name" value="SHIKIMTKNASE"/>
</dbReference>
<evidence type="ECO:0000256" key="3">
    <source>
        <dbReference type="ARBA" id="ARBA00012054"/>
    </source>
</evidence>
<keyword evidence="6 10" id="KW-0418">Kinase</keyword>
<dbReference type="KEGG" id="cyt:cce_1985"/>
<evidence type="ECO:0000256" key="7">
    <source>
        <dbReference type="ARBA" id="ARBA00022840"/>
    </source>
</evidence>
<name>B1X1A6_CROS5</name>
<dbReference type="GO" id="GO:0019521">
    <property type="term" value="P:D-gluconate metabolic process"/>
    <property type="evidence" value="ECO:0007669"/>
    <property type="project" value="UniProtKB-KW"/>
</dbReference>
<dbReference type="GO" id="GO:0046316">
    <property type="term" value="F:gluconokinase activity"/>
    <property type="evidence" value="ECO:0007669"/>
    <property type="project" value="UniProtKB-EC"/>
</dbReference>
<dbReference type="Gene3D" id="3.40.50.300">
    <property type="entry name" value="P-loop containing nucleotide triphosphate hydrolases"/>
    <property type="match status" value="1"/>
</dbReference>
<dbReference type="FunFam" id="3.40.50.300:FF:000522">
    <property type="entry name" value="Gluconokinase"/>
    <property type="match status" value="1"/>
</dbReference>
<dbReference type="AlphaFoldDB" id="B1X1A6"/>
<dbReference type="eggNOG" id="COG3265">
    <property type="taxonomic scope" value="Bacteria"/>
</dbReference>
<dbReference type="EMBL" id="CP000806">
    <property type="protein sequence ID" value="ACB51335.1"/>
    <property type="molecule type" value="Genomic_DNA"/>
</dbReference>
<dbReference type="GO" id="GO:0005524">
    <property type="term" value="F:ATP binding"/>
    <property type="evidence" value="ECO:0007669"/>
    <property type="project" value="UniProtKB-KW"/>
</dbReference>
<accession>B1X1A6</accession>
<dbReference type="HOGENOM" id="CLU_077168_4_0_3"/>
<evidence type="ECO:0000256" key="8">
    <source>
        <dbReference type="ARBA" id="ARBA00023064"/>
    </source>
</evidence>
<evidence type="ECO:0000313" key="12">
    <source>
        <dbReference type="Proteomes" id="UP000001203"/>
    </source>
</evidence>
<keyword evidence="12" id="KW-1185">Reference proteome</keyword>